<dbReference type="Gene3D" id="3.20.20.70">
    <property type="entry name" value="Aldolase class I"/>
    <property type="match status" value="1"/>
</dbReference>
<organism evidence="2">
    <name type="scientific">human gut metagenome</name>
    <dbReference type="NCBI Taxonomy" id="408170"/>
    <lineage>
        <taxon>unclassified sequences</taxon>
        <taxon>metagenomes</taxon>
        <taxon>organismal metagenomes</taxon>
    </lineage>
</organism>
<reference evidence="2" key="1">
    <citation type="submission" date="2013-12" db="EMBL/GenBank/DDBJ databases">
        <title>A Varibaculum cambriense genome reconstructed from a premature infant gut community with otherwise low bacterial novelty that shifts toward anaerobic metabolism during the third week of life.</title>
        <authorList>
            <person name="Brown C.T."/>
            <person name="Sharon I."/>
            <person name="Thomas B.C."/>
            <person name="Castelle C.J."/>
            <person name="Morowitz M.J."/>
            <person name="Banfield J.F."/>
        </authorList>
    </citation>
    <scope>NUCLEOTIDE SEQUENCE</scope>
</reference>
<dbReference type="EMBL" id="AZMM01005938">
    <property type="protein sequence ID" value="ETJ40159.1"/>
    <property type="molecule type" value="Genomic_DNA"/>
</dbReference>
<dbReference type="AlphaFoldDB" id="W1YG60"/>
<feature type="non-terminal residue" evidence="2">
    <location>
        <position position="91"/>
    </location>
</feature>
<evidence type="ECO:0000313" key="2">
    <source>
        <dbReference type="EMBL" id="ETJ40159.1"/>
    </source>
</evidence>
<feature type="domain" description="DUS-like FMN-binding" evidence="1">
    <location>
        <begin position="18"/>
        <end position="91"/>
    </location>
</feature>
<dbReference type="SUPFAM" id="SSF51395">
    <property type="entry name" value="FMN-linked oxidoreductases"/>
    <property type="match status" value="1"/>
</dbReference>
<dbReference type="Pfam" id="PF01207">
    <property type="entry name" value="Dus"/>
    <property type="match status" value="1"/>
</dbReference>
<comment type="caution">
    <text evidence="2">The sequence shown here is derived from an EMBL/GenBank/DDBJ whole genome shotgun (WGS) entry which is preliminary data.</text>
</comment>
<proteinExistence type="predicted"/>
<gene>
    <name evidence="2" type="ORF">Q604_UNBC05938G0001</name>
</gene>
<dbReference type="InterPro" id="IPR013785">
    <property type="entry name" value="Aldolase_TIM"/>
</dbReference>
<sequence>MNNKQWQIGAVKIDGQAILAPMAGVSDIAYRLLAKEQGAALVCTEMVSAMGIKYKNERTHELLRIEDVERPVSMQIFGSNPEAIALGAKVV</sequence>
<dbReference type="PANTHER" id="PTHR45846:SF1">
    <property type="entry name" value="TRNA-DIHYDROURIDINE(47) SYNTHASE [NAD(P)(+)]-LIKE"/>
    <property type="match status" value="1"/>
</dbReference>
<protein>
    <submittedName>
        <fullName evidence="2">tRNA-dihydrouridine synthase</fullName>
    </submittedName>
</protein>
<dbReference type="GO" id="GO:0017150">
    <property type="term" value="F:tRNA dihydrouridine synthase activity"/>
    <property type="evidence" value="ECO:0007669"/>
    <property type="project" value="TreeGrafter"/>
</dbReference>
<accession>W1YG60</accession>
<name>W1YG60_9ZZZZ</name>
<dbReference type="PANTHER" id="PTHR45846">
    <property type="entry name" value="TRNA-DIHYDROURIDINE(47) SYNTHASE [NAD(P)(+)]-LIKE"/>
    <property type="match status" value="1"/>
</dbReference>
<evidence type="ECO:0000259" key="1">
    <source>
        <dbReference type="Pfam" id="PF01207"/>
    </source>
</evidence>
<dbReference type="InterPro" id="IPR035587">
    <property type="entry name" value="DUS-like_FMN-bd"/>
</dbReference>
<dbReference type="GO" id="GO:0003723">
    <property type="term" value="F:RNA binding"/>
    <property type="evidence" value="ECO:0007669"/>
    <property type="project" value="TreeGrafter"/>
</dbReference>